<organism evidence="2 3">
    <name type="scientific">Pyronema omphalodes (strain CBS 100304)</name>
    <name type="common">Pyronema confluens</name>
    <dbReference type="NCBI Taxonomy" id="1076935"/>
    <lineage>
        <taxon>Eukaryota</taxon>
        <taxon>Fungi</taxon>
        <taxon>Dikarya</taxon>
        <taxon>Ascomycota</taxon>
        <taxon>Pezizomycotina</taxon>
        <taxon>Pezizomycetes</taxon>
        <taxon>Pezizales</taxon>
        <taxon>Pyronemataceae</taxon>
        <taxon>Pyronema</taxon>
    </lineage>
</organism>
<dbReference type="Gene3D" id="3.90.1300.10">
    <property type="entry name" value="Amidase signature (AS) domain"/>
    <property type="match status" value="1"/>
</dbReference>
<dbReference type="OrthoDB" id="167809at2759"/>
<dbReference type="InterPro" id="IPR000120">
    <property type="entry name" value="Amidase"/>
</dbReference>
<keyword evidence="3" id="KW-1185">Reference proteome</keyword>
<dbReference type="SUPFAM" id="SSF75304">
    <property type="entry name" value="Amidase signature (AS) enzymes"/>
    <property type="match status" value="1"/>
</dbReference>
<dbReference type="GO" id="GO:0016829">
    <property type="term" value="F:lyase activity"/>
    <property type="evidence" value="ECO:0007669"/>
    <property type="project" value="UniProtKB-KW"/>
</dbReference>
<feature type="domain" description="Amidase" evidence="1">
    <location>
        <begin position="139"/>
        <end position="538"/>
    </location>
</feature>
<evidence type="ECO:0000259" key="1">
    <source>
        <dbReference type="Pfam" id="PF01425"/>
    </source>
</evidence>
<name>U4LMD0_PYROM</name>
<dbReference type="PANTHER" id="PTHR11895:SF169">
    <property type="entry name" value="GLUTAMYL-TRNA(GLN) AMIDOTRANSFERASE"/>
    <property type="match status" value="1"/>
</dbReference>
<dbReference type="STRING" id="1076935.U4LMD0"/>
<proteinExistence type="predicted"/>
<dbReference type="InterPro" id="IPR036928">
    <property type="entry name" value="AS_sf"/>
</dbReference>
<dbReference type="Proteomes" id="UP000018144">
    <property type="component" value="Unassembled WGS sequence"/>
</dbReference>
<accession>U4LMD0</accession>
<dbReference type="eggNOG" id="KOG1211">
    <property type="taxonomic scope" value="Eukaryota"/>
</dbReference>
<evidence type="ECO:0000313" key="3">
    <source>
        <dbReference type="Proteomes" id="UP000018144"/>
    </source>
</evidence>
<dbReference type="Pfam" id="PF01425">
    <property type="entry name" value="Amidase"/>
    <property type="match status" value="1"/>
</dbReference>
<protein>
    <submittedName>
        <fullName evidence="2">Similar to Urea amidolyase acc. no. P32528</fullName>
    </submittedName>
</protein>
<gene>
    <name evidence="2" type="ORF">PCON_01314</name>
</gene>
<sequence length="551" mass="59623">MTSNAGTVIEAHGRGFECYIVDDCMDVCEESFHDSGPEKDEFLGIRNVLHSRMARQLSFADRFISLSKVSEAINASNQASQPKPWDIQCRDALDIPVLLSAYASSSLTPTRLITALHSRFSGTPDIEKIFLHLESLSSLKTRASSLEAKYPHPHQRPPLYGIPFSVKDSFDVATILTSAACDVLRYTPTDSAYVVKKLLSLGGILIGKTNMDQLATGLTGCRSPYGIPPNACSPNYVPGGSSSGACVSVAAGLVSFAVGTDTAGSGRVPAGFNGIVGFKPTKGTVSLEGVVKACESFDCIAYETLSVGSARTLWRLTRGFDPEDRMAKQQIAPAIQRCSVEEDDCMKFSIAIPPQKNLGVCSDHYQMGFAVAVAKLQSLGATVTKLSDNDWELFEAAGKLLYEGSFVLERLAGLPKGWLDENIRSLHPVTERVFQTARSRLTSAEDLFRDLHSMMSLRRRAQILFNKFDLVLVPTTPMIPTIEEVNESPLRVNELLGTFSHAANVLDLCAIALPVTLGDGPPFSVTLMGAEREDADLLTKAALVENSLKGF</sequence>
<dbReference type="InterPro" id="IPR023631">
    <property type="entry name" value="Amidase_dom"/>
</dbReference>
<dbReference type="PANTHER" id="PTHR11895">
    <property type="entry name" value="TRANSAMIDASE"/>
    <property type="match status" value="1"/>
</dbReference>
<dbReference type="Gene3D" id="1.20.58.1700">
    <property type="match status" value="1"/>
</dbReference>
<dbReference type="AlphaFoldDB" id="U4LMD0"/>
<evidence type="ECO:0000313" key="2">
    <source>
        <dbReference type="EMBL" id="CCX15050.1"/>
    </source>
</evidence>
<dbReference type="OMA" id="MPLNHQL"/>
<reference evidence="2 3" key="1">
    <citation type="journal article" date="2013" name="PLoS Genet.">
        <title>The genome and development-dependent transcriptomes of Pyronema confluens: a window into fungal evolution.</title>
        <authorList>
            <person name="Traeger S."/>
            <person name="Altegoer F."/>
            <person name="Freitag M."/>
            <person name="Gabaldon T."/>
            <person name="Kempken F."/>
            <person name="Kumar A."/>
            <person name="Marcet-Houben M."/>
            <person name="Poggeler S."/>
            <person name="Stajich J.E."/>
            <person name="Nowrousian M."/>
        </authorList>
    </citation>
    <scope>NUCLEOTIDE SEQUENCE [LARGE SCALE GENOMIC DNA]</scope>
    <source>
        <strain evidence="3">CBS 100304</strain>
        <tissue evidence="2">Vegetative mycelium</tissue>
    </source>
</reference>
<keyword evidence="2" id="KW-0456">Lyase</keyword>
<dbReference type="EMBL" id="HF936128">
    <property type="protein sequence ID" value="CCX15050.1"/>
    <property type="molecule type" value="Genomic_DNA"/>
</dbReference>